<keyword evidence="16" id="KW-0325">Glycoprotein</keyword>
<dbReference type="Gene3D" id="3.30.200.20">
    <property type="entry name" value="Phosphorylase Kinase, domain 1"/>
    <property type="match status" value="2"/>
</dbReference>
<keyword evidence="13" id="KW-1133">Transmembrane helix</keyword>
<dbReference type="EC" id="2.7.11.1" evidence="2"/>
<keyword evidence="12" id="KW-0067">ATP-binding</keyword>
<keyword evidence="6" id="KW-0808">Transferase</keyword>
<evidence type="ECO:0000256" key="2">
    <source>
        <dbReference type="ARBA" id="ARBA00012513"/>
    </source>
</evidence>
<dbReference type="Gene3D" id="3.80.10.10">
    <property type="entry name" value="Ribonuclease Inhibitor"/>
    <property type="match status" value="4"/>
</dbReference>
<dbReference type="Pfam" id="PF07714">
    <property type="entry name" value="PK_Tyr_Ser-Thr"/>
    <property type="match status" value="2"/>
</dbReference>
<dbReference type="Pfam" id="PF00560">
    <property type="entry name" value="LRR_1"/>
    <property type="match status" value="1"/>
</dbReference>
<evidence type="ECO:0000256" key="7">
    <source>
        <dbReference type="ARBA" id="ARBA00022692"/>
    </source>
</evidence>
<comment type="subcellular location">
    <subcellularLocation>
        <location evidence="1">Membrane</location>
        <topology evidence="1">Single-pass type I membrane protein</topology>
    </subcellularLocation>
</comment>
<dbReference type="InterPro" id="IPR000719">
    <property type="entry name" value="Prot_kinase_dom"/>
</dbReference>
<keyword evidence="14" id="KW-0472">Membrane</keyword>
<dbReference type="SUPFAM" id="SSF52058">
    <property type="entry name" value="L domain-like"/>
    <property type="match status" value="2"/>
</dbReference>
<keyword evidence="10" id="KW-0547">Nucleotide-binding</keyword>
<dbReference type="EMBL" id="NBSK02000007">
    <property type="protein sequence ID" value="KAJ0195555.1"/>
    <property type="molecule type" value="Genomic_DNA"/>
</dbReference>
<keyword evidence="7" id="KW-0812">Transmembrane</keyword>
<dbReference type="FunFam" id="3.30.200.20:FF:000217">
    <property type="entry name" value="probable LRR receptor-like serine/threonine-protein kinase At1g53430"/>
    <property type="match status" value="2"/>
</dbReference>
<keyword evidence="9" id="KW-0677">Repeat</keyword>
<dbReference type="Proteomes" id="UP000235145">
    <property type="component" value="Unassembled WGS sequence"/>
</dbReference>
<feature type="domain" description="Protein kinase" evidence="19">
    <location>
        <begin position="1356"/>
        <end position="1633"/>
    </location>
</feature>
<dbReference type="PANTHER" id="PTHR48006:SF61">
    <property type="entry name" value="PROTEIN KINASE DOMAIN-CONTAINING PROTEIN"/>
    <property type="match status" value="1"/>
</dbReference>
<dbReference type="CDD" id="cd14066">
    <property type="entry name" value="STKc_IRAK"/>
    <property type="match status" value="2"/>
</dbReference>
<dbReference type="FunFam" id="1.10.510.10:FF:000044">
    <property type="entry name" value="Putative LRR receptor-like serine/threonine-protein kinase"/>
    <property type="match status" value="2"/>
</dbReference>
<gene>
    <name evidence="20" type="ORF">LSAT_V11C700382130</name>
</gene>
<comment type="caution">
    <text evidence="20">The sequence shown here is derived from an EMBL/GenBank/DDBJ whole genome shotgun (WGS) entry which is preliminary data.</text>
</comment>
<evidence type="ECO:0000313" key="20">
    <source>
        <dbReference type="EMBL" id="KAJ0195555.1"/>
    </source>
</evidence>
<dbReference type="FunFam" id="2.60.120.430:FF:000004">
    <property type="entry name" value="Putative leucine-rich repeat receptor-like serine/threonine-protein kinase"/>
    <property type="match status" value="2"/>
</dbReference>
<dbReference type="PANTHER" id="PTHR48006">
    <property type="entry name" value="LEUCINE-RICH REPEAT-CONTAINING PROTEIN DDB_G0281931-RELATED"/>
    <property type="match status" value="1"/>
</dbReference>
<keyword evidence="21" id="KW-1185">Reference proteome</keyword>
<evidence type="ECO:0000256" key="4">
    <source>
        <dbReference type="ARBA" id="ARBA00022553"/>
    </source>
</evidence>
<dbReference type="Gene3D" id="2.60.120.430">
    <property type="entry name" value="Galactose-binding lectin"/>
    <property type="match status" value="2"/>
</dbReference>
<dbReference type="PROSITE" id="PS50011">
    <property type="entry name" value="PROTEIN_KINASE_DOM"/>
    <property type="match status" value="2"/>
</dbReference>
<evidence type="ECO:0000256" key="6">
    <source>
        <dbReference type="ARBA" id="ARBA00022679"/>
    </source>
</evidence>
<dbReference type="GO" id="GO:0004674">
    <property type="term" value="F:protein serine/threonine kinase activity"/>
    <property type="evidence" value="ECO:0007669"/>
    <property type="project" value="UniProtKB-KW"/>
</dbReference>
<evidence type="ECO:0000256" key="9">
    <source>
        <dbReference type="ARBA" id="ARBA00022737"/>
    </source>
</evidence>
<protein>
    <recommendedName>
        <fullName evidence="2">non-specific serine/threonine protein kinase</fullName>
        <ecNumber evidence="2">2.7.11.1</ecNumber>
    </recommendedName>
</protein>
<dbReference type="GO" id="GO:0016020">
    <property type="term" value="C:membrane"/>
    <property type="evidence" value="ECO:0007669"/>
    <property type="project" value="UniProtKB-SubCell"/>
</dbReference>
<evidence type="ECO:0000259" key="19">
    <source>
        <dbReference type="PROSITE" id="PS50011"/>
    </source>
</evidence>
<dbReference type="InterPro" id="IPR001611">
    <property type="entry name" value="Leu-rich_rpt"/>
</dbReference>
<evidence type="ECO:0000256" key="3">
    <source>
        <dbReference type="ARBA" id="ARBA00022527"/>
    </source>
</evidence>
<dbReference type="InterPro" id="IPR001245">
    <property type="entry name" value="Ser-Thr/Tyr_kinase_cat_dom"/>
</dbReference>
<organism evidence="20 21">
    <name type="scientific">Lactuca sativa</name>
    <name type="common">Garden lettuce</name>
    <dbReference type="NCBI Taxonomy" id="4236"/>
    <lineage>
        <taxon>Eukaryota</taxon>
        <taxon>Viridiplantae</taxon>
        <taxon>Streptophyta</taxon>
        <taxon>Embryophyta</taxon>
        <taxon>Tracheophyta</taxon>
        <taxon>Spermatophyta</taxon>
        <taxon>Magnoliopsida</taxon>
        <taxon>eudicotyledons</taxon>
        <taxon>Gunneridae</taxon>
        <taxon>Pentapetalae</taxon>
        <taxon>asterids</taxon>
        <taxon>campanulids</taxon>
        <taxon>Asterales</taxon>
        <taxon>Asteraceae</taxon>
        <taxon>Cichorioideae</taxon>
        <taxon>Cichorieae</taxon>
        <taxon>Lactucinae</taxon>
        <taxon>Lactuca</taxon>
    </lineage>
</organism>
<evidence type="ECO:0000256" key="11">
    <source>
        <dbReference type="ARBA" id="ARBA00022777"/>
    </source>
</evidence>
<comment type="catalytic activity">
    <reaction evidence="17">
        <text>L-threonyl-[protein] + ATP = O-phospho-L-threonyl-[protein] + ADP + H(+)</text>
        <dbReference type="Rhea" id="RHEA:46608"/>
        <dbReference type="Rhea" id="RHEA-COMP:11060"/>
        <dbReference type="Rhea" id="RHEA-COMP:11605"/>
        <dbReference type="ChEBI" id="CHEBI:15378"/>
        <dbReference type="ChEBI" id="CHEBI:30013"/>
        <dbReference type="ChEBI" id="CHEBI:30616"/>
        <dbReference type="ChEBI" id="CHEBI:61977"/>
        <dbReference type="ChEBI" id="CHEBI:456216"/>
        <dbReference type="EC" id="2.7.11.1"/>
    </reaction>
</comment>
<keyword evidence="11" id="KW-0418">Kinase</keyword>
<evidence type="ECO:0000256" key="5">
    <source>
        <dbReference type="ARBA" id="ARBA00022614"/>
    </source>
</evidence>
<keyword evidence="5" id="KW-0433">Leucine-rich repeat</keyword>
<dbReference type="PROSITE" id="PS00108">
    <property type="entry name" value="PROTEIN_KINASE_ST"/>
    <property type="match status" value="2"/>
</dbReference>
<keyword evidence="4" id="KW-0597">Phosphoprotein</keyword>
<dbReference type="InterPro" id="IPR051824">
    <property type="entry name" value="LRR_Rcpt-Like_S/T_Kinase"/>
</dbReference>
<evidence type="ECO:0000256" key="8">
    <source>
        <dbReference type="ARBA" id="ARBA00022729"/>
    </source>
</evidence>
<dbReference type="SMART" id="SM00220">
    <property type="entry name" value="S_TKc"/>
    <property type="match status" value="2"/>
</dbReference>
<evidence type="ECO:0000256" key="17">
    <source>
        <dbReference type="ARBA" id="ARBA00047899"/>
    </source>
</evidence>
<sequence length="1704" mass="187904">MIKGSRIIESFLWKMSGLFNFFILLLFLSTSLRDIRSAAQLLPDEEVETMRVIASKLGNIRWNVSKDSCTTGVGLQQIISTDRRELMEVGSNVTCNCNITNSTFCHITNIQMKKLNVTGVLPEEFANLTFLQEIDLTRNYISGPIPKRFSELPLIVLGVLGNRINGSIPEELADISTLEELVASANNFTGTIPDSYGSLTNLEDFRIDGSTLSGSIPDFIGNWRNLTRLRISDLTGSSSTPFPNVRNMTSLEDLVFRNCLLTGSIPTYINGRSSLKEIDLSFNQLNGSIPDSFQFVDFDSFDLSYNDFTNTTQQTCGSSRPCHLHPLQPTDHSLFINCGGESTVFEGNEYQKDATNEQSYFYTESDGWAYSSTGVFMGSGTAPFTGTNTGVTGGEIYTTARFSPTSLRYYGLCLREGSYKVRLHFAEISFTNDSTFASLGRRYFDISIQVSNNNNKGVLERKDFSIVERAGGVGNGTYIDFDNVTVTGSTLEIHLYWAGKGTTGVPERGVYGPLLSAIAITPNYNVSTGGISAGAIAGIVIELRALELQTGYFSLRQIKAATHNFDPANKIGEGGFGPVYKGVLSDGSEIAVKQLSARSKQGNREFVTEIGMISALQHPNLVKLYGCCIEGKELLLVYEYLINNSLARALFGKENQKLNLDWSTRKKICMGIAKGLAYLHEESRLKIVHRDIKATNVLLDKDLNAKISDFGLAKLDEEEDTHISTRIAGTIGYMAPEYAMRGYLTDKADVYSFGVVLLEIVSGKSNTNYRPKEEFVYLLDWAYVLQEQGGLLDLVDAGLVKYSKDEALMMLNLAILCTNISPTLRPPMSSVVKMLEGKLPLLPPVVKRGVGNTDMKFKAFDMMSHDSQTQVSTISADSQGPSLWNDTSLYKDETQESTLRDTRSAAQLLPDKEVEAMRVIASKLQNTRWNVSRDSCTTGVGLQQIISNDTRAARRHLMEVGSNVKKMNLNGVLPEEFANLTFLQEMSIGGNRISGSIPAQLANISTLEELVASANNFTGTIPVSYGNLANLEQFRIDGSKLSGRIPDFIGNWKNLTILDMQGTSMSGPIPSTISLLKKLKSLILRNCLLTGPLPDYIDGGYDDLKNIDLSYNNFANSTQQTCGSSREFDHSLFINCGGDSTVFDGNEYQKDVTNEQSYFYSESDGWAYSANGVFMGNSSAPFVGTNTDVRDAKIYTTARFSPTSLRYYGLCLREGSYKVRLHFAEISYTNDSTFASLGRRYFDISIQGVLERKDFNIVEKAGGVRMGTFLDFDNVTVTGSTLEIHLYWAGKGTTGIPERGVYGPLLSAIAITPNYKVSTGGISAGAIAGIVIELRALELQTGYFSLRQIKSATHNFDHANKIGEGGFGPVYKGVLSDGSEIAVKQLSARSKQGNREFVTEIGMISALQHPNLVKLYGCCIEGKELLLVYEYLINNSLARALFGKENQKLNLDWSTRKKICMGIAKGLAYLHEESRLKIVHRDIKATNVLLDKDLNAKISDFGLAKLDEEEDTHISTRIAGTIGYMAPEYAMRGYLTDKADVYSFGVVLLEIVSGKSNTNYRPKEEFVYLLDWAYVLQEQGGLLDLVDPGLVKYSKDEALMMLNLAILCTNISPTLRPPMSSVVKMLEGKLPLLPPVVKRGVGNTDMKFKAFDMMSHDSQTQVSTISADSQGPSLWNDTSLYKDETQESTSSETKLLPDLYDVDI</sequence>
<keyword evidence="15" id="KW-0675">Receptor</keyword>
<dbReference type="Gene3D" id="1.10.510.10">
    <property type="entry name" value="Transferase(Phosphotransferase) domain 1"/>
    <property type="match status" value="2"/>
</dbReference>
<dbReference type="InterPro" id="IPR011009">
    <property type="entry name" value="Kinase-like_dom_sf"/>
</dbReference>
<evidence type="ECO:0000256" key="10">
    <source>
        <dbReference type="ARBA" id="ARBA00022741"/>
    </source>
</evidence>
<evidence type="ECO:0000256" key="14">
    <source>
        <dbReference type="ARBA" id="ARBA00023136"/>
    </source>
</evidence>
<dbReference type="InterPro" id="IPR032675">
    <property type="entry name" value="LRR_dom_sf"/>
</dbReference>
<feature type="domain" description="Protein kinase" evidence="19">
    <location>
        <begin position="565"/>
        <end position="842"/>
    </location>
</feature>
<name>A0A9R1UZD3_LACSA</name>
<keyword evidence="3" id="KW-0723">Serine/threonine-protein kinase</keyword>
<proteinExistence type="predicted"/>
<keyword evidence="8" id="KW-0732">Signal</keyword>
<dbReference type="FunFam" id="3.80.10.10:FF:000383">
    <property type="entry name" value="Leucine-rich repeat receptor protein kinase EMS1"/>
    <property type="match status" value="1"/>
</dbReference>
<dbReference type="InterPro" id="IPR008271">
    <property type="entry name" value="Ser/Thr_kinase_AS"/>
</dbReference>
<evidence type="ECO:0000256" key="13">
    <source>
        <dbReference type="ARBA" id="ARBA00022989"/>
    </source>
</evidence>
<evidence type="ECO:0000256" key="16">
    <source>
        <dbReference type="ARBA" id="ARBA00023180"/>
    </source>
</evidence>
<comment type="catalytic activity">
    <reaction evidence="18">
        <text>L-seryl-[protein] + ATP = O-phospho-L-seryl-[protein] + ADP + H(+)</text>
        <dbReference type="Rhea" id="RHEA:17989"/>
        <dbReference type="Rhea" id="RHEA-COMP:9863"/>
        <dbReference type="Rhea" id="RHEA-COMP:11604"/>
        <dbReference type="ChEBI" id="CHEBI:15378"/>
        <dbReference type="ChEBI" id="CHEBI:29999"/>
        <dbReference type="ChEBI" id="CHEBI:30616"/>
        <dbReference type="ChEBI" id="CHEBI:83421"/>
        <dbReference type="ChEBI" id="CHEBI:456216"/>
        <dbReference type="EC" id="2.7.11.1"/>
    </reaction>
</comment>
<evidence type="ECO:0000256" key="15">
    <source>
        <dbReference type="ARBA" id="ARBA00023170"/>
    </source>
</evidence>
<evidence type="ECO:0000313" key="21">
    <source>
        <dbReference type="Proteomes" id="UP000235145"/>
    </source>
</evidence>
<dbReference type="Pfam" id="PF11721">
    <property type="entry name" value="Malectin"/>
    <property type="match status" value="2"/>
</dbReference>
<evidence type="ECO:0000256" key="1">
    <source>
        <dbReference type="ARBA" id="ARBA00004479"/>
    </source>
</evidence>
<dbReference type="GO" id="GO:0005524">
    <property type="term" value="F:ATP binding"/>
    <property type="evidence" value="ECO:0007669"/>
    <property type="project" value="UniProtKB-KW"/>
</dbReference>
<dbReference type="SUPFAM" id="SSF56112">
    <property type="entry name" value="Protein kinase-like (PK-like)"/>
    <property type="match status" value="2"/>
</dbReference>
<accession>A0A9R1UZD3</accession>
<dbReference type="InterPro" id="IPR021720">
    <property type="entry name" value="Malectin_dom"/>
</dbReference>
<evidence type="ECO:0000256" key="12">
    <source>
        <dbReference type="ARBA" id="ARBA00022840"/>
    </source>
</evidence>
<evidence type="ECO:0000256" key="18">
    <source>
        <dbReference type="ARBA" id="ARBA00048679"/>
    </source>
</evidence>
<reference evidence="20 21" key="1">
    <citation type="journal article" date="2017" name="Nat. Commun.">
        <title>Genome assembly with in vitro proximity ligation data and whole-genome triplication in lettuce.</title>
        <authorList>
            <person name="Reyes-Chin-Wo S."/>
            <person name="Wang Z."/>
            <person name="Yang X."/>
            <person name="Kozik A."/>
            <person name="Arikit S."/>
            <person name="Song C."/>
            <person name="Xia L."/>
            <person name="Froenicke L."/>
            <person name="Lavelle D.O."/>
            <person name="Truco M.J."/>
            <person name="Xia R."/>
            <person name="Zhu S."/>
            <person name="Xu C."/>
            <person name="Xu H."/>
            <person name="Xu X."/>
            <person name="Cox K."/>
            <person name="Korf I."/>
            <person name="Meyers B.C."/>
            <person name="Michelmore R.W."/>
        </authorList>
    </citation>
    <scope>NUCLEOTIDE SEQUENCE [LARGE SCALE GENOMIC DNA]</scope>
    <source>
        <strain evidence="21">cv. Salinas</strain>
        <tissue evidence="20">Seedlings</tissue>
    </source>
</reference>